<protein>
    <submittedName>
        <fullName evidence="1">Uncharacterized protein</fullName>
    </submittedName>
</protein>
<name>M5UQ70_9BACT</name>
<sequence length="77" mass="8536">MDTGNAPKLVTSGVIASELNVPLHRVLRVLRTRPSITPTAYAGNVRLYRREAIARVRHELTAIDARRCRQAEAATDV</sequence>
<reference evidence="1 2" key="1">
    <citation type="journal article" date="2013" name="Mar. Genomics">
        <title>Expression of sulfatases in Rhodopirellula baltica and the diversity of sulfatases in the genus Rhodopirellula.</title>
        <authorList>
            <person name="Wegner C.E."/>
            <person name="Richter-Heitmann T."/>
            <person name="Klindworth A."/>
            <person name="Klockow C."/>
            <person name="Richter M."/>
            <person name="Achstetter T."/>
            <person name="Glockner F.O."/>
            <person name="Harder J."/>
        </authorList>
    </citation>
    <scope>NUCLEOTIDE SEQUENCE [LARGE SCALE GENOMIC DNA]</scope>
    <source>
        <strain evidence="1 2">SM41</strain>
    </source>
</reference>
<organism evidence="1 2">
    <name type="scientific">Rhodopirellula sallentina SM41</name>
    <dbReference type="NCBI Taxonomy" id="1263870"/>
    <lineage>
        <taxon>Bacteria</taxon>
        <taxon>Pseudomonadati</taxon>
        <taxon>Planctomycetota</taxon>
        <taxon>Planctomycetia</taxon>
        <taxon>Pirellulales</taxon>
        <taxon>Pirellulaceae</taxon>
        <taxon>Rhodopirellula</taxon>
    </lineage>
</organism>
<accession>M5UQ70</accession>
<dbReference type="EMBL" id="ANOH01000039">
    <property type="protein sequence ID" value="EMI58133.1"/>
    <property type="molecule type" value="Genomic_DNA"/>
</dbReference>
<gene>
    <name evidence="1" type="ORF">RSSM_00413</name>
</gene>
<evidence type="ECO:0000313" key="2">
    <source>
        <dbReference type="Proteomes" id="UP000011885"/>
    </source>
</evidence>
<dbReference type="OrthoDB" id="288586at2"/>
<evidence type="ECO:0000313" key="1">
    <source>
        <dbReference type="EMBL" id="EMI58133.1"/>
    </source>
</evidence>
<comment type="caution">
    <text evidence="1">The sequence shown here is derived from an EMBL/GenBank/DDBJ whole genome shotgun (WGS) entry which is preliminary data.</text>
</comment>
<dbReference type="Proteomes" id="UP000011885">
    <property type="component" value="Unassembled WGS sequence"/>
</dbReference>
<keyword evidence="2" id="KW-1185">Reference proteome</keyword>
<dbReference type="RefSeq" id="WP_008673879.1">
    <property type="nucleotide sequence ID" value="NZ_ANOH01000039.1"/>
</dbReference>
<dbReference type="AlphaFoldDB" id="M5UQ70"/>
<proteinExistence type="predicted"/>
<dbReference type="PATRIC" id="fig|1263870.3.peg.450"/>